<name>A0A1N7GI95_9ACTN</name>
<keyword evidence="3" id="KW-1185">Reference proteome</keyword>
<evidence type="ECO:0000256" key="1">
    <source>
        <dbReference type="SAM" id="Phobius"/>
    </source>
</evidence>
<proteinExistence type="predicted"/>
<gene>
    <name evidence="2" type="ORF">SAMN05421833_12955</name>
</gene>
<feature type="transmembrane region" description="Helical" evidence="1">
    <location>
        <begin position="12"/>
        <end position="30"/>
    </location>
</feature>
<accession>A0A1N7GI95</accession>
<reference evidence="3" key="1">
    <citation type="submission" date="2017-01" db="EMBL/GenBank/DDBJ databases">
        <authorList>
            <person name="Varghese N."/>
            <person name="Submissions S."/>
        </authorList>
    </citation>
    <scope>NUCLEOTIDE SEQUENCE [LARGE SCALE GENOMIC DNA]</scope>
    <source>
        <strain evidence="3">ATCC 12950</strain>
    </source>
</reference>
<dbReference type="EMBL" id="FTNI01000029">
    <property type="protein sequence ID" value="SIS12325.1"/>
    <property type="molecule type" value="Genomic_DNA"/>
</dbReference>
<keyword evidence="1" id="KW-0812">Transmembrane</keyword>
<protein>
    <submittedName>
        <fullName evidence="2">Uncharacterized protein</fullName>
    </submittedName>
</protein>
<evidence type="ECO:0000313" key="2">
    <source>
        <dbReference type="EMBL" id="SIS12325.1"/>
    </source>
</evidence>
<dbReference type="AlphaFoldDB" id="A0A1N7GI95"/>
<dbReference type="Proteomes" id="UP000186096">
    <property type="component" value="Unassembled WGS sequence"/>
</dbReference>
<sequence>MNHLVLRVPQAFGRWGVVIVVVIVVLYILVLTGTKIELGIGPAV</sequence>
<evidence type="ECO:0000313" key="3">
    <source>
        <dbReference type="Proteomes" id="UP000186096"/>
    </source>
</evidence>
<organism evidence="2 3">
    <name type="scientific">Microbispora rosea</name>
    <dbReference type="NCBI Taxonomy" id="58117"/>
    <lineage>
        <taxon>Bacteria</taxon>
        <taxon>Bacillati</taxon>
        <taxon>Actinomycetota</taxon>
        <taxon>Actinomycetes</taxon>
        <taxon>Streptosporangiales</taxon>
        <taxon>Streptosporangiaceae</taxon>
        <taxon>Microbispora</taxon>
    </lineage>
</organism>
<keyword evidence="1" id="KW-0472">Membrane</keyword>
<dbReference type="RefSeq" id="WP_275409760.1">
    <property type="nucleotide sequence ID" value="NZ_FTNI01000029.1"/>
</dbReference>
<keyword evidence="1" id="KW-1133">Transmembrane helix</keyword>